<proteinExistence type="predicted"/>
<organism evidence="1 2">
    <name type="scientific">Atopobium minutum</name>
    <dbReference type="NCBI Taxonomy" id="1381"/>
    <lineage>
        <taxon>Bacteria</taxon>
        <taxon>Bacillati</taxon>
        <taxon>Actinomycetota</taxon>
        <taxon>Coriobacteriia</taxon>
        <taxon>Coriobacteriales</taxon>
        <taxon>Atopobiaceae</taxon>
        <taxon>Atopobium</taxon>
    </lineage>
</organism>
<accession>A0AB38A591</accession>
<dbReference type="RefSeq" id="WP_002563447.1">
    <property type="nucleotide sequence ID" value="NZ_CALJSN010000006.1"/>
</dbReference>
<evidence type="ECO:0000313" key="2">
    <source>
        <dbReference type="Proteomes" id="UP000183687"/>
    </source>
</evidence>
<comment type="caution">
    <text evidence="1">The sequence shown here is derived from an EMBL/GenBank/DDBJ whole genome shotgun (WGS) entry which is preliminary data.</text>
</comment>
<gene>
    <name evidence="1" type="ORF">SAMN04489746_0374</name>
</gene>
<dbReference type="Proteomes" id="UP000183687">
    <property type="component" value="Unassembled WGS sequence"/>
</dbReference>
<sequence length="230" mass="25215">MNHFRAYKAAPLAVTQFLQAPRLCACTVVEGLPLCCVDVRSTIAAVHEREELACYDLRDLGFGALTGVPALRLGADVVVVAMPDAATQDTAMKDVATPDAVTQNTAQALVLLAGEGLELCPQLEAVGCSRLSSDELSVYQNTACEQWRKLSDVAHIVASYLRCHPKIAEVRWPGLTTDPSYKLASQIFEAGFGARIDWQLKGCEDWHSFYAQLEDWASQVLEFEHMLTIN</sequence>
<dbReference type="Gene3D" id="3.90.1150.10">
    <property type="entry name" value="Aspartate Aminotransferase, domain 1"/>
    <property type="match status" value="1"/>
</dbReference>
<protein>
    <submittedName>
        <fullName evidence="1">Cys/Met metabolism PLP-dependent enzyme</fullName>
    </submittedName>
</protein>
<dbReference type="AlphaFoldDB" id="A0AB38A591"/>
<reference evidence="1 2" key="1">
    <citation type="submission" date="2016-10" db="EMBL/GenBank/DDBJ databases">
        <authorList>
            <person name="Varghese N."/>
            <person name="Submissions S."/>
        </authorList>
    </citation>
    <scope>NUCLEOTIDE SEQUENCE [LARGE SCALE GENOMIC DNA]</scope>
    <source>
        <strain evidence="1 2">DSM 20586</strain>
    </source>
</reference>
<dbReference type="EMBL" id="FNSH01000001">
    <property type="protein sequence ID" value="SEB48613.1"/>
    <property type="molecule type" value="Genomic_DNA"/>
</dbReference>
<name>A0AB38A591_9ACTN</name>
<dbReference type="InterPro" id="IPR015422">
    <property type="entry name" value="PyrdxlP-dep_Trfase_small"/>
</dbReference>
<evidence type="ECO:0000313" key="1">
    <source>
        <dbReference type="EMBL" id="SEB48613.1"/>
    </source>
</evidence>